<sequence length="100" mass="11203">MIHEMILSQRGKDMVIAMKNVVTPKNTLAFSSTQAALGLVGVMYLAMKMDANDNIIIRQSKWKVMGYMVRFWSDRKAISVATAKQKAITSIGKSRLFCCN</sequence>
<reference evidence="1 2" key="1">
    <citation type="journal article" date="2021" name="Hortic Res">
        <title>High-quality reference genome and annotation aids understanding of berry development for evergreen blueberry (Vaccinium darrowii).</title>
        <authorList>
            <person name="Yu J."/>
            <person name="Hulse-Kemp A.M."/>
            <person name="Babiker E."/>
            <person name="Staton M."/>
        </authorList>
    </citation>
    <scope>NUCLEOTIDE SEQUENCE [LARGE SCALE GENOMIC DNA]</scope>
    <source>
        <strain evidence="2">cv. NJ 8807/NJ 8810</strain>
        <tissue evidence="1">Young leaf</tissue>
    </source>
</reference>
<dbReference type="Proteomes" id="UP000828048">
    <property type="component" value="Chromosome 7"/>
</dbReference>
<name>A0ACB7Y9X7_9ERIC</name>
<accession>A0ACB7Y9X7</accession>
<gene>
    <name evidence="1" type="ORF">Vadar_029384</name>
</gene>
<evidence type="ECO:0000313" key="2">
    <source>
        <dbReference type="Proteomes" id="UP000828048"/>
    </source>
</evidence>
<comment type="caution">
    <text evidence="1">The sequence shown here is derived from an EMBL/GenBank/DDBJ whole genome shotgun (WGS) entry which is preliminary data.</text>
</comment>
<proteinExistence type="predicted"/>
<evidence type="ECO:0000313" key="1">
    <source>
        <dbReference type="EMBL" id="KAH7850216.1"/>
    </source>
</evidence>
<dbReference type="EMBL" id="CM037157">
    <property type="protein sequence ID" value="KAH7850216.1"/>
    <property type="molecule type" value="Genomic_DNA"/>
</dbReference>
<protein>
    <submittedName>
        <fullName evidence="1">Uncharacterized protein</fullName>
    </submittedName>
</protein>
<keyword evidence="2" id="KW-1185">Reference proteome</keyword>
<organism evidence="1 2">
    <name type="scientific">Vaccinium darrowii</name>
    <dbReference type="NCBI Taxonomy" id="229202"/>
    <lineage>
        <taxon>Eukaryota</taxon>
        <taxon>Viridiplantae</taxon>
        <taxon>Streptophyta</taxon>
        <taxon>Embryophyta</taxon>
        <taxon>Tracheophyta</taxon>
        <taxon>Spermatophyta</taxon>
        <taxon>Magnoliopsida</taxon>
        <taxon>eudicotyledons</taxon>
        <taxon>Gunneridae</taxon>
        <taxon>Pentapetalae</taxon>
        <taxon>asterids</taxon>
        <taxon>Ericales</taxon>
        <taxon>Ericaceae</taxon>
        <taxon>Vaccinioideae</taxon>
        <taxon>Vaccinieae</taxon>
        <taxon>Vaccinium</taxon>
    </lineage>
</organism>